<name>A0A9E6XV66_9ACTN</name>
<dbReference type="EMBL" id="CP087164">
    <property type="protein sequence ID" value="UGS34372.1"/>
    <property type="molecule type" value="Genomic_DNA"/>
</dbReference>
<evidence type="ECO:0000259" key="4">
    <source>
        <dbReference type="Pfam" id="PF17853"/>
    </source>
</evidence>
<evidence type="ECO:0000313" key="6">
    <source>
        <dbReference type="Proteomes" id="UP001162834"/>
    </source>
</evidence>
<dbReference type="PANTHER" id="PTHR33744:SF1">
    <property type="entry name" value="DNA-BINDING TRANSCRIPTIONAL ACTIVATOR ADER"/>
    <property type="match status" value="1"/>
</dbReference>
<accession>A0A9E6XV66</accession>
<dbReference type="Proteomes" id="UP001162834">
    <property type="component" value="Chromosome"/>
</dbReference>
<dbReference type="InterPro" id="IPR025751">
    <property type="entry name" value="RsbRD_N_dom"/>
</dbReference>
<dbReference type="InterPro" id="IPR051448">
    <property type="entry name" value="CdaR-like_regulators"/>
</dbReference>
<dbReference type="InterPro" id="IPR042070">
    <property type="entry name" value="PucR_C-HTH_sf"/>
</dbReference>
<dbReference type="Pfam" id="PF13556">
    <property type="entry name" value="HTH_30"/>
    <property type="match status" value="1"/>
</dbReference>
<sequence length="404" mass="44279">MCRMSHLRDDLRSVATWLDAQRDEIVDDAMNRLIERVPEYFDDADPSLAAQARDATSVVLRDLAAGIGDGLTLPDPTASSVEEAKIAARTGVPWVVFQRGCNVLLSRWWELLYTEIGTWDLPAERRQRLVLVVSRYLFDYFDHAATELERVHAAERDRVMRIRDLRRVTLIRQMLDDIPVDEEDLGYPVAGTHVGAIAWGRDPDGAIGAMTARIGGATLAAPAPTGASIWSWHSAQGLDETAHSALRGLAVPAGTQVAIGDLATGVTGFRQTHREAMLAFRVAMGTDRAVTLYRDVQLEALVTNDIRLAKEFSARQLGQLNGADERSRALRETLRAYFATGHNGAAAAAALGVHERTVSYRLATIEKQIGCSILSRKDELALALRLHDLYARNGTAAVNGLSPH</sequence>
<evidence type="ECO:0000259" key="2">
    <source>
        <dbReference type="Pfam" id="PF13556"/>
    </source>
</evidence>
<dbReference type="Pfam" id="PF17853">
    <property type="entry name" value="GGDEF_2"/>
    <property type="match status" value="1"/>
</dbReference>
<evidence type="ECO:0008006" key="7">
    <source>
        <dbReference type="Google" id="ProtNLM"/>
    </source>
</evidence>
<feature type="domain" description="CdaR GGDEF-like" evidence="4">
    <location>
        <begin position="183"/>
        <end position="282"/>
    </location>
</feature>
<dbReference type="AlphaFoldDB" id="A0A9E6XV66"/>
<dbReference type="InterPro" id="IPR041522">
    <property type="entry name" value="CdaR_GGDEF"/>
</dbReference>
<comment type="similarity">
    <text evidence="1">Belongs to the CdaR family.</text>
</comment>
<dbReference type="PANTHER" id="PTHR33744">
    <property type="entry name" value="CARBOHYDRATE DIACID REGULATOR"/>
    <property type="match status" value="1"/>
</dbReference>
<evidence type="ECO:0000256" key="1">
    <source>
        <dbReference type="ARBA" id="ARBA00006754"/>
    </source>
</evidence>
<dbReference type="KEGG" id="sbae:DSM104329_00750"/>
<dbReference type="Gene3D" id="1.10.10.2840">
    <property type="entry name" value="PucR C-terminal helix-turn-helix domain"/>
    <property type="match status" value="1"/>
</dbReference>
<protein>
    <recommendedName>
        <fullName evidence="7">PucR family transcriptional regulator</fullName>
    </recommendedName>
</protein>
<reference evidence="5" key="1">
    <citation type="journal article" date="2022" name="Int. J. Syst. Evol. Microbiol.">
        <title>Pseudomonas aegrilactucae sp. nov. and Pseudomonas morbosilactucae sp. nov., pathogens causing bacterial rot of lettuce in Japan.</title>
        <authorList>
            <person name="Sawada H."/>
            <person name="Fujikawa T."/>
            <person name="Satou M."/>
        </authorList>
    </citation>
    <scope>NUCLEOTIDE SEQUENCE</scope>
    <source>
        <strain evidence="5">0166_1</strain>
    </source>
</reference>
<evidence type="ECO:0000313" key="5">
    <source>
        <dbReference type="EMBL" id="UGS34372.1"/>
    </source>
</evidence>
<feature type="domain" description="PucR C-terminal helix-turn-helix" evidence="2">
    <location>
        <begin position="330"/>
        <end position="386"/>
    </location>
</feature>
<keyword evidence="6" id="KW-1185">Reference proteome</keyword>
<evidence type="ECO:0000259" key="3">
    <source>
        <dbReference type="Pfam" id="PF14361"/>
    </source>
</evidence>
<proteinExistence type="inferred from homology"/>
<feature type="domain" description="RsbT co-antagonist protein RsbRD N-terminal" evidence="3">
    <location>
        <begin position="23"/>
        <end position="167"/>
    </location>
</feature>
<dbReference type="InterPro" id="IPR025736">
    <property type="entry name" value="PucR_C-HTH_dom"/>
</dbReference>
<gene>
    <name evidence="5" type="ORF">DSM104329_00750</name>
</gene>
<dbReference type="Pfam" id="PF14361">
    <property type="entry name" value="RsbRD_N"/>
    <property type="match status" value="1"/>
</dbReference>
<organism evidence="5 6">
    <name type="scientific">Capillimicrobium parvum</name>
    <dbReference type="NCBI Taxonomy" id="2884022"/>
    <lineage>
        <taxon>Bacteria</taxon>
        <taxon>Bacillati</taxon>
        <taxon>Actinomycetota</taxon>
        <taxon>Thermoleophilia</taxon>
        <taxon>Solirubrobacterales</taxon>
        <taxon>Capillimicrobiaceae</taxon>
        <taxon>Capillimicrobium</taxon>
    </lineage>
</organism>